<keyword evidence="4" id="KW-1185">Reference proteome</keyword>
<accession>A0ABN7RYG6</accession>
<evidence type="ECO:0000313" key="3">
    <source>
        <dbReference type="EMBL" id="CAG5086869.1"/>
    </source>
</evidence>
<feature type="region of interest" description="Disordered" evidence="1">
    <location>
        <begin position="92"/>
        <end position="144"/>
    </location>
</feature>
<keyword evidence="2" id="KW-1133">Transmembrane helix</keyword>
<evidence type="ECO:0000313" key="4">
    <source>
        <dbReference type="Proteomes" id="UP001158576"/>
    </source>
</evidence>
<name>A0ABN7RYG6_OIKDI</name>
<evidence type="ECO:0000256" key="1">
    <source>
        <dbReference type="SAM" id="MobiDB-lite"/>
    </source>
</evidence>
<evidence type="ECO:0000256" key="2">
    <source>
        <dbReference type="SAM" id="Phobius"/>
    </source>
</evidence>
<sequence>MFQLASKRQYNPVYYAFLKALAWTIQKLPDTAAVFLLRIVKFTFTFFPHLCFAILSLIPIIVRFCGNISFPIWPLPEIIQWSLSSAFARAAADENEPAPSTPEKSNHARKTERAAVQERTPSKNASRKKHSSNEIRSRMSASSVKKHKLAISPVSTIKIDPHALKERISDSMELPETQRKDSATIIQSLTNLAANLFGNAESKSSELISPITSAGEVSFSSETTQISDDDRIFRENPSVAAPRQKPQTKTLYKYTNDDSQQHGNWFPSASSRIVESATCFERERKLQDRIEFLRSSIKKGIDGMNRVLDNMQQARYRDQVLNGEISTDEYFDNIAHIH</sequence>
<keyword evidence="2" id="KW-0812">Transmembrane</keyword>
<reference evidence="3 4" key="1">
    <citation type="submission" date="2021-04" db="EMBL/GenBank/DDBJ databases">
        <authorList>
            <person name="Bliznina A."/>
        </authorList>
    </citation>
    <scope>NUCLEOTIDE SEQUENCE [LARGE SCALE GENOMIC DNA]</scope>
</reference>
<keyword evidence="2" id="KW-0472">Membrane</keyword>
<dbReference type="EMBL" id="OU015568">
    <property type="protein sequence ID" value="CAG5086869.1"/>
    <property type="molecule type" value="Genomic_DNA"/>
</dbReference>
<organism evidence="3 4">
    <name type="scientific">Oikopleura dioica</name>
    <name type="common">Tunicate</name>
    <dbReference type="NCBI Taxonomy" id="34765"/>
    <lineage>
        <taxon>Eukaryota</taxon>
        <taxon>Metazoa</taxon>
        <taxon>Chordata</taxon>
        <taxon>Tunicata</taxon>
        <taxon>Appendicularia</taxon>
        <taxon>Copelata</taxon>
        <taxon>Oikopleuridae</taxon>
        <taxon>Oikopleura</taxon>
    </lineage>
</organism>
<feature type="compositionally biased region" description="Basic and acidic residues" evidence="1">
    <location>
        <begin position="104"/>
        <end position="116"/>
    </location>
</feature>
<proteinExistence type="predicted"/>
<protein>
    <submittedName>
        <fullName evidence="3">Oidioi.mRNA.OKI2018_I69.PAR.g11388.t1.cds</fullName>
    </submittedName>
</protein>
<dbReference type="Proteomes" id="UP001158576">
    <property type="component" value="Chromosome PAR"/>
</dbReference>
<gene>
    <name evidence="3" type="ORF">OKIOD_LOCUS2946</name>
</gene>
<feature type="transmembrane region" description="Helical" evidence="2">
    <location>
        <begin position="42"/>
        <end position="62"/>
    </location>
</feature>